<keyword evidence="3" id="KW-0804">Transcription</keyword>
<evidence type="ECO:0000256" key="2">
    <source>
        <dbReference type="ARBA" id="ARBA00023125"/>
    </source>
</evidence>
<dbReference type="InterPro" id="IPR018060">
    <property type="entry name" value="HTH_AraC"/>
</dbReference>
<organism evidence="5 6">
    <name type="scientific">Anaerocolumna jejuensis DSM 15929</name>
    <dbReference type="NCBI Taxonomy" id="1121322"/>
    <lineage>
        <taxon>Bacteria</taxon>
        <taxon>Bacillati</taxon>
        <taxon>Bacillota</taxon>
        <taxon>Clostridia</taxon>
        <taxon>Lachnospirales</taxon>
        <taxon>Lachnospiraceae</taxon>
        <taxon>Anaerocolumna</taxon>
    </lineage>
</organism>
<dbReference type="SUPFAM" id="SSF46689">
    <property type="entry name" value="Homeodomain-like"/>
    <property type="match status" value="2"/>
</dbReference>
<dbReference type="Pfam" id="PF07883">
    <property type="entry name" value="Cupin_2"/>
    <property type="match status" value="1"/>
</dbReference>
<evidence type="ECO:0000259" key="4">
    <source>
        <dbReference type="PROSITE" id="PS01124"/>
    </source>
</evidence>
<dbReference type="PRINTS" id="PR00032">
    <property type="entry name" value="HTHARAC"/>
</dbReference>
<dbReference type="Gene3D" id="2.60.120.10">
    <property type="entry name" value="Jelly Rolls"/>
    <property type="match status" value="1"/>
</dbReference>
<dbReference type="PROSITE" id="PS00041">
    <property type="entry name" value="HTH_ARAC_FAMILY_1"/>
    <property type="match status" value="1"/>
</dbReference>
<keyword evidence="1" id="KW-0805">Transcription regulation</keyword>
<gene>
    <name evidence="5" type="ORF">SAMN02745136_00647</name>
</gene>
<evidence type="ECO:0000256" key="3">
    <source>
        <dbReference type="ARBA" id="ARBA00023163"/>
    </source>
</evidence>
<dbReference type="Gene3D" id="1.10.10.60">
    <property type="entry name" value="Homeodomain-like"/>
    <property type="match status" value="2"/>
</dbReference>
<dbReference type="InterPro" id="IPR009057">
    <property type="entry name" value="Homeodomain-like_sf"/>
</dbReference>
<proteinExistence type="predicted"/>
<keyword evidence="2 5" id="KW-0238">DNA-binding</keyword>
<dbReference type="OrthoDB" id="183331at2"/>
<evidence type="ECO:0000313" key="5">
    <source>
        <dbReference type="EMBL" id="SHJ64651.1"/>
    </source>
</evidence>
<dbReference type="CDD" id="cd02208">
    <property type="entry name" value="cupin_RmlC-like"/>
    <property type="match status" value="1"/>
</dbReference>
<name>A0A1M6L0B5_9FIRM</name>
<dbReference type="EMBL" id="FRAC01000006">
    <property type="protein sequence ID" value="SHJ64651.1"/>
    <property type="molecule type" value="Genomic_DNA"/>
</dbReference>
<dbReference type="PANTHER" id="PTHR43280:SF2">
    <property type="entry name" value="HTH-TYPE TRANSCRIPTIONAL REGULATOR EXSA"/>
    <property type="match status" value="1"/>
</dbReference>
<dbReference type="PROSITE" id="PS01124">
    <property type="entry name" value="HTH_ARAC_FAMILY_2"/>
    <property type="match status" value="1"/>
</dbReference>
<dbReference type="Pfam" id="PF12833">
    <property type="entry name" value="HTH_18"/>
    <property type="match status" value="1"/>
</dbReference>
<dbReference type="InterPro" id="IPR020449">
    <property type="entry name" value="Tscrpt_reg_AraC-type_HTH"/>
</dbReference>
<dbReference type="AlphaFoldDB" id="A0A1M6L0B5"/>
<dbReference type="GO" id="GO:0003700">
    <property type="term" value="F:DNA-binding transcription factor activity"/>
    <property type="evidence" value="ECO:0007669"/>
    <property type="project" value="InterPro"/>
</dbReference>
<dbReference type="PANTHER" id="PTHR43280">
    <property type="entry name" value="ARAC-FAMILY TRANSCRIPTIONAL REGULATOR"/>
    <property type="match status" value="1"/>
</dbReference>
<feature type="domain" description="HTH araC/xylS-type" evidence="4">
    <location>
        <begin position="198"/>
        <end position="296"/>
    </location>
</feature>
<evidence type="ECO:0000256" key="1">
    <source>
        <dbReference type="ARBA" id="ARBA00023015"/>
    </source>
</evidence>
<dbReference type="InterPro" id="IPR014710">
    <property type="entry name" value="RmlC-like_jellyroll"/>
</dbReference>
<evidence type="ECO:0000313" key="6">
    <source>
        <dbReference type="Proteomes" id="UP000184386"/>
    </source>
</evidence>
<accession>A0A1M6L0B5</accession>
<dbReference type="GO" id="GO:0043565">
    <property type="term" value="F:sequence-specific DNA binding"/>
    <property type="evidence" value="ECO:0007669"/>
    <property type="project" value="InterPro"/>
</dbReference>
<dbReference type="SUPFAM" id="SSF51182">
    <property type="entry name" value="RmlC-like cupins"/>
    <property type="match status" value="1"/>
</dbReference>
<keyword evidence="6" id="KW-1185">Reference proteome</keyword>
<protein>
    <submittedName>
        <fullName evidence="5">AraC-type DNA-binding protein</fullName>
    </submittedName>
</protein>
<dbReference type="Proteomes" id="UP000184386">
    <property type="component" value="Unassembled WGS sequence"/>
</dbReference>
<dbReference type="InterPro" id="IPR013096">
    <property type="entry name" value="Cupin_2"/>
</dbReference>
<reference evidence="5 6" key="1">
    <citation type="submission" date="2016-11" db="EMBL/GenBank/DDBJ databases">
        <authorList>
            <person name="Jaros S."/>
            <person name="Januszkiewicz K."/>
            <person name="Wedrychowicz H."/>
        </authorList>
    </citation>
    <scope>NUCLEOTIDE SEQUENCE [LARGE SCALE GENOMIC DNA]</scope>
    <source>
        <strain evidence="5 6">DSM 15929</strain>
    </source>
</reference>
<dbReference type="SMART" id="SM00342">
    <property type="entry name" value="HTH_ARAC"/>
    <property type="match status" value="1"/>
</dbReference>
<dbReference type="InterPro" id="IPR018062">
    <property type="entry name" value="HTH_AraC-typ_CS"/>
</dbReference>
<sequence length="314" mass="36708">MVIKMKKDRSFCLWNNDSIETRWLRLKRYYSLNVTIYEMAPHAHNEMEIMYVTYGECEITCIDREGNFRTQKLKKEDYVIIDAGVFHTLSVRRDGFCRILNMEILLEQAAGDFKIGDLLQRSGGLKAFLNKGEDYSFLSDKNNEMLFLIEYIQHYNSSKLNKAESSLALNYYLAQFVLILARHSDAKEKGSKGNRYVKKVKEFLEQNYDSDIRISMIAEKLNVSEAYLQRLYKQTEGESIIRTLQRIRMEKASVLLTNSKLPVIDIAVSVGINSRQHFSYVFTKEFGCSPKDYRKMKGYSEMYEGFGKFNFKGH</sequence>
<dbReference type="InterPro" id="IPR011051">
    <property type="entry name" value="RmlC_Cupin_sf"/>
</dbReference>
<dbReference type="RefSeq" id="WP_073272808.1">
    <property type="nucleotide sequence ID" value="NZ_FRAC01000006.1"/>
</dbReference>
<dbReference type="STRING" id="1121322.SAMN02745136_00647"/>